<dbReference type="Pfam" id="PF13403">
    <property type="entry name" value="Hint_2"/>
    <property type="match status" value="1"/>
</dbReference>
<evidence type="ECO:0000313" key="3">
    <source>
        <dbReference type="Proteomes" id="UP000325785"/>
    </source>
</evidence>
<dbReference type="InterPro" id="IPR028992">
    <property type="entry name" value="Hedgehog/Intein_dom"/>
</dbReference>
<dbReference type="OrthoDB" id="7818989at2"/>
<proteinExistence type="predicted"/>
<dbReference type="SUPFAM" id="SSF51294">
    <property type="entry name" value="Hedgehog/intein (Hint) domain"/>
    <property type="match status" value="1"/>
</dbReference>
<sequence>MPTIAVYDWSVVSHDGALTTDQLVSDDHANDPAAAGYDPGRASWTGITYTYSGATPTQILVSDDDARFDDDMNDVGSGQVLLEDVTLNGVTYAAGSTVENEFVLVQDGNIEVYVLRIDGDNVGLIPASNLPAPFAGAQFSPDSSRDGVAANSSDGGTNTEDYTNVICFAASVRIATPGGVVRAGALRAGAMVMTVDRGAQPLLWVGRQTVVFSGPEDHRRPVRIRAGALGPGRPARDLVVSPQHRVLVESGAGAALGPAVGFVKLPGVSRMRGRRRVTYVHLLLARHELLWAEGQVCESFFPGRMALRMLRPADRAAVLACWGLSESGAPEAAAVRPLLTRRETAARMAAIAARRPADAGVAGNAKLL</sequence>
<name>A0A5P3A5A9_9RHOB</name>
<gene>
    <name evidence="2" type="ORF">RIdsm_00044</name>
</gene>
<protein>
    <recommendedName>
        <fullName evidence="1">Hedgehog/Intein (Hint) domain-containing protein</fullName>
    </recommendedName>
</protein>
<dbReference type="RefSeq" id="WP_057817500.1">
    <property type="nucleotide sequence ID" value="NZ_CP031598.1"/>
</dbReference>
<dbReference type="Proteomes" id="UP000325785">
    <property type="component" value="Chromosome"/>
</dbReference>
<accession>A0A5P3A5A9</accession>
<organism evidence="2 3">
    <name type="scientific">Roseovarius indicus</name>
    <dbReference type="NCBI Taxonomy" id="540747"/>
    <lineage>
        <taxon>Bacteria</taxon>
        <taxon>Pseudomonadati</taxon>
        <taxon>Pseudomonadota</taxon>
        <taxon>Alphaproteobacteria</taxon>
        <taxon>Rhodobacterales</taxon>
        <taxon>Roseobacteraceae</taxon>
        <taxon>Roseovarius</taxon>
    </lineage>
</organism>
<reference evidence="2 3" key="1">
    <citation type="submission" date="2018-08" db="EMBL/GenBank/DDBJ databases">
        <title>Genetic Globetrotter - A new plasmid hitch-hiking vast phylogenetic and geographic distances.</title>
        <authorList>
            <person name="Vollmers J."/>
            <person name="Petersen J."/>
        </authorList>
    </citation>
    <scope>NUCLEOTIDE SEQUENCE [LARGE SCALE GENOMIC DNA]</scope>
    <source>
        <strain evidence="2 3">DSM 26383</strain>
    </source>
</reference>
<dbReference type="InterPro" id="IPR036844">
    <property type="entry name" value="Hint_dom_sf"/>
</dbReference>
<dbReference type="AlphaFoldDB" id="A0A5P3A5A9"/>
<dbReference type="EMBL" id="CP031598">
    <property type="protein sequence ID" value="QEW24269.1"/>
    <property type="molecule type" value="Genomic_DNA"/>
</dbReference>
<dbReference type="KEGG" id="rid:RIdsm_00044"/>
<feature type="domain" description="Hedgehog/Intein (Hint)" evidence="1">
    <location>
        <begin position="166"/>
        <end position="303"/>
    </location>
</feature>
<evidence type="ECO:0000259" key="1">
    <source>
        <dbReference type="Pfam" id="PF13403"/>
    </source>
</evidence>
<evidence type="ECO:0000313" key="2">
    <source>
        <dbReference type="EMBL" id="QEW24269.1"/>
    </source>
</evidence>